<gene>
    <name evidence="1" type="ORF">IAI60_04135</name>
</gene>
<evidence type="ECO:0000313" key="1">
    <source>
        <dbReference type="EMBL" id="MBO1073787.1"/>
    </source>
</evidence>
<name>A0ABS3K9U4_9PROT</name>
<sequence length="55" mass="5931">MDKVAEKLLQAARNDMEYLERLIAALPEGGPSCSVTALIRQARALISLLEFGAAD</sequence>
<accession>A0ABS3K9U4</accession>
<dbReference type="EMBL" id="JACTNF010000003">
    <property type="protein sequence ID" value="MBO1073787.1"/>
    <property type="molecule type" value="Genomic_DNA"/>
</dbReference>
<reference evidence="1 2" key="1">
    <citation type="submission" date="2020-09" db="EMBL/GenBank/DDBJ databases">
        <title>Roseomonas.</title>
        <authorList>
            <person name="Zhu W."/>
        </authorList>
    </citation>
    <scope>NUCLEOTIDE SEQUENCE [LARGE SCALE GENOMIC DNA]</scope>
    <source>
        <strain evidence="1 2">1311</strain>
    </source>
</reference>
<proteinExistence type="predicted"/>
<evidence type="ECO:0000313" key="2">
    <source>
        <dbReference type="Proteomes" id="UP001518990"/>
    </source>
</evidence>
<protein>
    <submittedName>
        <fullName evidence="1">Uncharacterized protein</fullName>
    </submittedName>
</protein>
<dbReference type="RefSeq" id="WP_207445380.1">
    <property type="nucleotide sequence ID" value="NZ_CP061091.1"/>
</dbReference>
<keyword evidence="2" id="KW-1185">Reference proteome</keyword>
<comment type="caution">
    <text evidence="1">The sequence shown here is derived from an EMBL/GenBank/DDBJ whole genome shotgun (WGS) entry which is preliminary data.</text>
</comment>
<dbReference type="Proteomes" id="UP001518990">
    <property type="component" value="Unassembled WGS sequence"/>
</dbReference>
<organism evidence="1 2">
    <name type="scientific">Roseomonas marmotae</name>
    <dbReference type="NCBI Taxonomy" id="2768161"/>
    <lineage>
        <taxon>Bacteria</taxon>
        <taxon>Pseudomonadati</taxon>
        <taxon>Pseudomonadota</taxon>
        <taxon>Alphaproteobacteria</taxon>
        <taxon>Acetobacterales</taxon>
        <taxon>Roseomonadaceae</taxon>
        <taxon>Roseomonas</taxon>
    </lineage>
</organism>